<keyword evidence="7" id="KW-1185">Reference proteome</keyword>
<evidence type="ECO:0000313" key="6">
    <source>
        <dbReference type="EMBL" id="MBE9397589.1"/>
    </source>
</evidence>
<dbReference type="InterPro" id="IPR010645">
    <property type="entry name" value="MFS_4"/>
</dbReference>
<dbReference type="SUPFAM" id="SSF103473">
    <property type="entry name" value="MFS general substrate transporter"/>
    <property type="match status" value="1"/>
</dbReference>
<feature type="transmembrane region" description="Helical" evidence="4">
    <location>
        <begin position="302"/>
        <end position="323"/>
    </location>
</feature>
<feature type="transmembrane region" description="Helical" evidence="4">
    <location>
        <begin position="165"/>
        <end position="184"/>
    </location>
</feature>
<dbReference type="PANTHER" id="PTHR23537:SF1">
    <property type="entry name" value="SUGAR TRANSPORTER"/>
    <property type="match status" value="1"/>
</dbReference>
<feature type="transmembrane region" description="Helical" evidence="4">
    <location>
        <begin position="335"/>
        <end position="353"/>
    </location>
</feature>
<dbReference type="GO" id="GO:0005886">
    <property type="term" value="C:plasma membrane"/>
    <property type="evidence" value="ECO:0007669"/>
    <property type="project" value="TreeGrafter"/>
</dbReference>
<feature type="transmembrane region" description="Helical" evidence="4">
    <location>
        <begin position="7"/>
        <end position="28"/>
    </location>
</feature>
<feature type="transmembrane region" description="Helical" evidence="4">
    <location>
        <begin position="48"/>
        <end position="68"/>
    </location>
</feature>
<feature type="transmembrane region" description="Helical" evidence="4">
    <location>
        <begin position="205"/>
        <end position="232"/>
    </location>
</feature>
<sequence>MPTLSKARMLITSVLGMIITIGIARFAYTPMIPEMMEEIDLSESVAGYLAAANYAGYLSGALLISFISSLKLKQILFRSGLCGAVITTLLMAFTQNEIIWYLLRFISGLSSSAGVLLGAGLLMHWLMKHKHQAELGIFFSGLGLGIVITALLAELIKDHFSWDQQWLIYGSVGLVLTLPVWRWFPDQAEDSIRPATNTSAHSVSGLFMPVLQTAYFCAGVGYVITATFLVAIAESSDTLRGQGWLIWLVVGLACAPACGLWDRFARVYGQWLALFLAYVLNSLSILLLMISQELSVTLLSAVIYGGSFIGIVSMTLSMVGRLYPHNPSRPMSRLTFSYGLAQMIAPAIVGYLAEMNGNYYSGLLMTLLVMTAGIIALLWAMQLSKTTNNHCTQSTTLKGTT</sequence>
<evidence type="ECO:0000256" key="1">
    <source>
        <dbReference type="ARBA" id="ARBA00022692"/>
    </source>
</evidence>
<reference evidence="6" key="1">
    <citation type="submission" date="2020-10" db="EMBL/GenBank/DDBJ databases">
        <title>Bacterium isolated from coastal waters sediment.</title>
        <authorList>
            <person name="Chen R.-J."/>
            <person name="Lu D.-C."/>
            <person name="Zhu K.-L."/>
            <person name="Du Z.-J."/>
        </authorList>
    </citation>
    <scope>NUCLEOTIDE SEQUENCE</scope>
    <source>
        <strain evidence="6">N1Y112</strain>
    </source>
</reference>
<accession>A0A8J7JZD5</accession>
<keyword evidence="2 4" id="KW-1133">Transmembrane helix</keyword>
<feature type="transmembrane region" description="Helical" evidence="4">
    <location>
        <begin position="135"/>
        <end position="153"/>
    </location>
</feature>
<evidence type="ECO:0000313" key="7">
    <source>
        <dbReference type="Proteomes" id="UP000640333"/>
    </source>
</evidence>
<evidence type="ECO:0000259" key="5">
    <source>
        <dbReference type="PROSITE" id="PS50850"/>
    </source>
</evidence>
<feature type="domain" description="Major facilitator superfamily (MFS) profile" evidence="5">
    <location>
        <begin position="8"/>
        <end position="388"/>
    </location>
</feature>
<evidence type="ECO:0000256" key="3">
    <source>
        <dbReference type="ARBA" id="ARBA00023136"/>
    </source>
</evidence>
<feature type="transmembrane region" description="Helical" evidence="4">
    <location>
        <begin position="359"/>
        <end position="380"/>
    </location>
</feature>
<name>A0A8J7JZD5_9GAMM</name>
<keyword evidence="1 4" id="KW-0812">Transmembrane</keyword>
<dbReference type="PANTHER" id="PTHR23537">
    <property type="match status" value="1"/>
</dbReference>
<dbReference type="Gene3D" id="1.20.1250.20">
    <property type="entry name" value="MFS general substrate transporter like domains"/>
    <property type="match status" value="2"/>
</dbReference>
<dbReference type="GO" id="GO:0022857">
    <property type="term" value="F:transmembrane transporter activity"/>
    <property type="evidence" value="ECO:0007669"/>
    <property type="project" value="InterPro"/>
</dbReference>
<evidence type="ECO:0000256" key="4">
    <source>
        <dbReference type="SAM" id="Phobius"/>
    </source>
</evidence>
<feature type="transmembrane region" description="Helical" evidence="4">
    <location>
        <begin position="271"/>
        <end position="290"/>
    </location>
</feature>
<dbReference type="AlphaFoldDB" id="A0A8J7JZD5"/>
<dbReference type="Pfam" id="PF06779">
    <property type="entry name" value="MFS_4"/>
    <property type="match status" value="1"/>
</dbReference>
<feature type="transmembrane region" description="Helical" evidence="4">
    <location>
        <begin position="99"/>
        <end position="123"/>
    </location>
</feature>
<proteinExistence type="predicted"/>
<dbReference type="RefSeq" id="WP_193953139.1">
    <property type="nucleotide sequence ID" value="NZ_JADEYS010000008.1"/>
</dbReference>
<dbReference type="Proteomes" id="UP000640333">
    <property type="component" value="Unassembled WGS sequence"/>
</dbReference>
<evidence type="ECO:0000256" key="2">
    <source>
        <dbReference type="ARBA" id="ARBA00022989"/>
    </source>
</evidence>
<protein>
    <submittedName>
        <fullName evidence="6">YbfB/YjiJ family MFS transporter</fullName>
    </submittedName>
</protein>
<feature type="transmembrane region" description="Helical" evidence="4">
    <location>
        <begin position="244"/>
        <end position="264"/>
    </location>
</feature>
<feature type="transmembrane region" description="Helical" evidence="4">
    <location>
        <begin position="75"/>
        <end position="93"/>
    </location>
</feature>
<keyword evidence="3 4" id="KW-0472">Membrane</keyword>
<dbReference type="InterPro" id="IPR020846">
    <property type="entry name" value="MFS_dom"/>
</dbReference>
<dbReference type="InterPro" id="IPR036259">
    <property type="entry name" value="MFS_trans_sf"/>
</dbReference>
<organism evidence="6 7">
    <name type="scientific">Pontibacterium sinense</name>
    <dbReference type="NCBI Taxonomy" id="2781979"/>
    <lineage>
        <taxon>Bacteria</taxon>
        <taxon>Pseudomonadati</taxon>
        <taxon>Pseudomonadota</taxon>
        <taxon>Gammaproteobacteria</taxon>
        <taxon>Oceanospirillales</taxon>
        <taxon>Oceanospirillaceae</taxon>
        <taxon>Pontibacterium</taxon>
    </lineage>
</organism>
<dbReference type="EMBL" id="JADEYS010000008">
    <property type="protein sequence ID" value="MBE9397589.1"/>
    <property type="molecule type" value="Genomic_DNA"/>
</dbReference>
<dbReference type="PROSITE" id="PS50850">
    <property type="entry name" value="MFS"/>
    <property type="match status" value="1"/>
</dbReference>
<comment type="caution">
    <text evidence="6">The sequence shown here is derived from an EMBL/GenBank/DDBJ whole genome shotgun (WGS) entry which is preliminary data.</text>
</comment>
<gene>
    <name evidence="6" type="ORF">IOQ59_09990</name>
</gene>